<proteinExistence type="predicted"/>
<dbReference type="PANTHER" id="PTHR43884">
    <property type="entry name" value="ACYL-COA DEHYDROGENASE"/>
    <property type="match status" value="1"/>
</dbReference>
<dbReference type="Proteomes" id="UP000667802">
    <property type="component" value="Unassembled WGS sequence"/>
</dbReference>
<evidence type="ECO:0000313" key="5">
    <source>
        <dbReference type="EMBL" id="MDR9895497.1"/>
    </source>
</evidence>
<sequence>MSFLQQERKTLAKFLPDLDQALAEIPLLEMEKPGNPAIKEFRNQGGTNILIPSQYGGLGASLVEAVQMQRAIASRSPSLAVATTMHHGTVLVLSDLASTESEIKVIEDIAQRRLYVSSAFAEGQTNAHMFAMTMKVTKTDGGYRVSGSKKPCSLTYSMDVITFGIMIPGSVEGEEELALAILPADTPGIERRQFWGNWALSGAESDEVIFNDVFLPDESLYRAGDPRYINTIQAKGLLWFEIIMSAAYLGIASALVERVIIAQRGTPIERVALAIDLENSMAALEGLAYSIMLDKYTEEDLLAKSLFLRFATQGTIQRTTNASVELLGGMSFISSSEVSCLFSSAHALAFHPPSRFSISPALDHYLMGMGLN</sequence>
<dbReference type="SUPFAM" id="SSF56645">
    <property type="entry name" value="Acyl-CoA dehydrogenase NM domain-like"/>
    <property type="match status" value="1"/>
</dbReference>
<dbReference type="AlphaFoldDB" id="A0AAP5I8F4"/>
<dbReference type="EMBL" id="JAALHA020000005">
    <property type="protein sequence ID" value="MDR9895497.1"/>
    <property type="molecule type" value="Genomic_DNA"/>
</dbReference>
<dbReference type="Gene3D" id="1.10.540.10">
    <property type="entry name" value="Acyl-CoA dehydrogenase/oxidase, N-terminal domain"/>
    <property type="match status" value="1"/>
</dbReference>
<dbReference type="Pfam" id="PF02771">
    <property type="entry name" value="Acyl-CoA_dh_N"/>
    <property type="match status" value="1"/>
</dbReference>
<evidence type="ECO:0000259" key="4">
    <source>
        <dbReference type="Pfam" id="PF02771"/>
    </source>
</evidence>
<accession>A0AAP5I8F4</accession>
<dbReference type="Gene3D" id="2.40.110.10">
    <property type="entry name" value="Butyryl-CoA Dehydrogenase, subunit A, domain 2"/>
    <property type="match status" value="1"/>
</dbReference>
<dbReference type="PANTHER" id="PTHR43884:SF20">
    <property type="entry name" value="ACYL-COA DEHYDROGENASE FADE28"/>
    <property type="match status" value="1"/>
</dbReference>
<keyword evidence="2" id="KW-0274">FAD</keyword>
<name>A0AAP5I8F4_9CYAN</name>
<gene>
    <name evidence="5" type="ORF">G7B40_013100</name>
</gene>
<dbReference type="GO" id="GO:0003995">
    <property type="term" value="F:acyl-CoA dehydrogenase activity"/>
    <property type="evidence" value="ECO:0007669"/>
    <property type="project" value="TreeGrafter"/>
</dbReference>
<organism evidence="5 6">
    <name type="scientific">Aetokthonos hydrillicola Thurmond2011</name>
    <dbReference type="NCBI Taxonomy" id="2712845"/>
    <lineage>
        <taxon>Bacteria</taxon>
        <taxon>Bacillati</taxon>
        <taxon>Cyanobacteriota</taxon>
        <taxon>Cyanophyceae</taxon>
        <taxon>Nostocales</taxon>
        <taxon>Hapalosiphonaceae</taxon>
        <taxon>Aetokthonos</taxon>
    </lineage>
</organism>
<keyword evidence="6" id="KW-1185">Reference proteome</keyword>
<keyword evidence="3" id="KW-0560">Oxidoreductase</keyword>
<evidence type="ECO:0000256" key="2">
    <source>
        <dbReference type="ARBA" id="ARBA00022827"/>
    </source>
</evidence>
<protein>
    <submittedName>
        <fullName evidence="5">Acyl-CoA/acyl-ACP dehydrogenase</fullName>
    </submittedName>
</protein>
<feature type="domain" description="Acyl-CoA dehydrogenase/oxidase N-terminal" evidence="4">
    <location>
        <begin position="33"/>
        <end position="110"/>
    </location>
</feature>
<dbReference type="InterPro" id="IPR046373">
    <property type="entry name" value="Acyl-CoA_Oxase/DH_mid-dom_sf"/>
</dbReference>
<reference evidence="6" key="1">
    <citation type="journal article" date="2021" name="Science">
        <title>Hunting the eagle killer: A cyanobacterial neurotoxin causes vacuolar myelinopathy.</title>
        <authorList>
            <person name="Breinlinger S."/>
            <person name="Phillips T.J."/>
            <person name="Haram B.N."/>
            <person name="Mares J."/>
            <person name="Martinez Yerena J.A."/>
            <person name="Hrouzek P."/>
            <person name="Sobotka R."/>
            <person name="Henderson W.M."/>
            <person name="Schmieder P."/>
            <person name="Williams S.M."/>
            <person name="Lauderdale J.D."/>
            <person name="Wilde H.D."/>
            <person name="Gerrin W."/>
            <person name="Kust A."/>
            <person name="Washington J.W."/>
            <person name="Wagner C."/>
            <person name="Geier B."/>
            <person name="Liebeke M."/>
            <person name="Enke H."/>
            <person name="Niedermeyer T.H.J."/>
            <person name="Wilde S.B."/>
        </authorList>
    </citation>
    <scope>NUCLEOTIDE SEQUENCE [LARGE SCALE GENOMIC DNA]</scope>
    <source>
        <strain evidence="6">Thurmond2011</strain>
    </source>
</reference>
<dbReference type="GO" id="GO:0050660">
    <property type="term" value="F:flavin adenine dinucleotide binding"/>
    <property type="evidence" value="ECO:0007669"/>
    <property type="project" value="InterPro"/>
</dbReference>
<evidence type="ECO:0000256" key="1">
    <source>
        <dbReference type="ARBA" id="ARBA00022630"/>
    </source>
</evidence>
<comment type="caution">
    <text evidence="5">The sequence shown here is derived from an EMBL/GenBank/DDBJ whole genome shotgun (WGS) entry which is preliminary data.</text>
</comment>
<evidence type="ECO:0000256" key="3">
    <source>
        <dbReference type="ARBA" id="ARBA00023002"/>
    </source>
</evidence>
<dbReference type="InterPro" id="IPR009100">
    <property type="entry name" value="AcylCoA_DH/oxidase_NM_dom_sf"/>
</dbReference>
<keyword evidence="1" id="KW-0285">Flavoprotein</keyword>
<evidence type="ECO:0000313" key="6">
    <source>
        <dbReference type="Proteomes" id="UP000667802"/>
    </source>
</evidence>
<dbReference type="InterPro" id="IPR037069">
    <property type="entry name" value="AcylCoA_DH/ox_N_sf"/>
</dbReference>
<dbReference type="InterPro" id="IPR013786">
    <property type="entry name" value="AcylCoA_DH/ox_N"/>
</dbReference>
<dbReference type="RefSeq" id="WP_208341231.1">
    <property type="nucleotide sequence ID" value="NZ_CAWQFN010000829.1"/>
</dbReference>